<gene>
    <name evidence="1" type="ORF">Goshw_014371</name>
</gene>
<organism evidence="1 2">
    <name type="scientific">Gossypium schwendimanii</name>
    <name type="common">Cotton</name>
    <dbReference type="NCBI Taxonomy" id="34291"/>
    <lineage>
        <taxon>Eukaryota</taxon>
        <taxon>Viridiplantae</taxon>
        <taxon>Streptophyta</taxon>
        <taxon>Embryophyta</taxon>
        <taxon>Tracheophyta</taxon>
        <taxon>Spermatophyta</taxon>
        <taxon>Magnoliopsida</taxon>
        <taxon>eudicotyledons</taxon>
        <taxon>Gunneridae</taxon>
        <taxon>Pentapetalae</taxon>
        <taxon>rosids</taxon>
        <taxon>malvids</taxon>
        <taxon>Malvales</taxon>
        <taxon>Malvaceae</taxon>
        <taxon>Malvoideae</taxon>
        <taxon>Gossypium</taxon>
    </lineage>
</organism>
<accession>A0A7J9MBL4</accession>
<evidence type="ECO:0000313" key="1">
    <source>
        <dbReference type="EMBL" id="MBA0868482.1"/>
    </source>
</evidence>
<dbReference type="Proteomes" id="UP000593576">
    <property type="component" value="Unassembled WGS sequence"/>
</dbReference>
<reference evidence="1 2" key="1">
    <citation type="journal article" date="2019" name="Genome Biol. Evol.">
        <title>Insights into the evolution of the New World diploid cottons (Gossypium, subgenus Houzingenia) based on genome sequencing.</title>
        <authorList>
            <person name="Grover C.E."/>
            <person name="Arick M.A. 2nd"/>
            <person name="Thrash A."/>
            <person name="Conover J.L."/>
            <person name="Sanders W.S."/>
            <person name="Peterson D.G."/>
            <person name="Frelichowski J.E."/>
            <person name="Scheffler J.A."/>
            <person name="Scheffler B.E."/>
            <person name="Wendel J.F."/>
        </authorList>
    </citation>
    <scope>NUCLEOTIDE SEQUENCE [LARGE SCALE GENOMIC DNA]</scope>
    <source>
        <strain evidence="1">1</strain>
        <tissue evidence="1">Leaf</tissue>
    </source>
</reference>
<dbReference type="EMBL" id="JABFAF010000010">
    <property type="protein sequence ID" value="MBA0868482.1"/>
    <property type="molecule type" value="Genomic_DNA"/>
</dbReference>
<sequence>MTPKAKMWIKFVCSRI</sequence>
<evidence type="ECO:0000313" key="2">
    <source>
        <dbReference type="Proteomes" id="UP000593576"/>
    </source>
</evidence>
<name>A0A7J9MBL4_GOSSC</name>
<proteinExistence type="predicted"/>
<keyword evidence="2" id="KW-1185">Reference proteome</keyword>
<protein>
    <submittedName>
        <fullName evidence="1">Uncharacterized protein</fullName>
    </submittedName>
</protein>
<comment type="caution">
    <text evidence="1">The sequence shown here is derived from an EMBL/GenBank/DDBJ whole genome shotgun (WGS) entry which is preliminary data.</text>
</comment>
<dbReference type="AlphaFoldDB" id="A0A7J9MBL4"/>